<keyword evidence="1" id="KW-1133">Transmembrane helix</keyword>
<evidence type="ECO:0000313" key="3">
    <source>
        <dbReference type="Proteomes" id="UP000028302"/>
    </source>
</evidence>
<name>A0A084IGJ6_SALHC</name>
<evidence type="ECO:0000313" key="2">
    <source>
        <dbReference type="EMBL" id="KEZ75830.1"/>
    </source>
</evidence>
<dbReference type="OrthoDB" id="5290932at2"/>
<reference evidence="2 3" key="1">
    <citation type="submission" date="2013-03" db="EMBL/GenBank/DDBJ databases">
        <title>Salinisphaera hydrothermalis C41B8 Genome Sequencing.</title>
        <authorList>
            <person name="Li C."/>
            <person name="Lai Q."/>
            <person name="Shao Z."/>
        </authorList>
    </citation>
    <scope>NUCLEOTIDE SEQUENCE [LARGE SCALE GENOMIC DNA]</scope>
    <source>
        <strain evidence="2 3">C41B8</strain>
    </source>
</reference>
<keyword evidence="3" id="KW-1185">Reference proteome</keyword>
<gene>
    <name evidence="2" type="ORF">C41B8_18080</name>
</gene>
<evidence type="ECO:0000256" key="1">
    <source>
        <dbReference type="SAM" id="Phobius"/>
    </source>
</evidence>
<feature type="transmembrane region" description="Helical" evidence="1">
    <location>
        <begin position="61"/>
        <end position="79"/>
    </location>
</feature>
<dbReference type="STRING" id="1304275.C41B8_18080"/>
<dbReference type="AlphaFoldDB" id="A0A084IGJ6"/>
<organism evidence="2 3">
    <name type="scientific">Salinisphaera hydrothermalis (strain C41B8)</name>
    <dbReference type="NCBI Taxonomy" id="1304275"/>
    <lineage>
        <taxon>Bacteria</taxon>
        <taxon>Pseudomonadati</taxon>
        <taxon>Pseudomonadota</taxon>
        <taxon>Gammaproteobacteria</taxon>
        <taxon>Salinisphaerales</taxon>
        <taxon>Salinisphaeraceae</taxon>
        <taxon>Salinisphaera</taxon>
    </lineage>
</organism>
<comment type="caution">
    <text evidence="2">The sequence shown here is derived from an EMBL/GenBank/DDBJ whole genome shotgun (WGS) entry which is preliminary data.</text>
</comment>
<dbReference type="RefSeq" id="WP_051883757.1">
    <property type="nucleotide sequence ID" value="NZ_APNK01000050.1"/>
</dbReference>
<dbReference type="Proteomes" id="UP000028302">
    <property type="component" value="Unassembled WGS sequence"/>
</dbReference>
<protein>
    <submittedName>
        <fullName evidence="2">Uncharacterized protein</fullName>
    </submittedName>
</protein>
<dbReference type="EMBL" id="APNK01000050">
    <property type="protein sequence ID" value="KEZ75830.1"/>
    <property type="molecule type" value="Genomic_DNA"/>
</dbReference>
<sequence length="89" mass="9887">MLFAVLASLLEAVLAWSLITGRFLRLLLPVGFLYSLAIWSTAEGFGGPYTAMGQTGMTGNMFGNAVLYAVIFLTFMVAYRWPQRIEERS</sequence>
<keyword evidence="1" id="KW-0812">Transmembrane</keyword>
<proteinExistence type="predicted"/>
<keyword evidence="1" id="KW-0472">Membrane</keyword>
<accession>A0A084IGJ6</accession>